<proteinExistence type="predicted"/>
<protein>
    <submittedName>
        <fullName evidence="1">Uncharacterized protein</fullName>
    </submittedName>
</protein>
<sequence>MAVDYTQCQSCKKVDPTNVDVRYSFGVYAGIYCVKCAKAKYRDQCGLGANGRQGTVSEYEELAGPGTYYEDDPSDLL</sequence>
<name>A0A382YKL9_9ZZZZ</name>
<accession>A0A382YKL9</accession>
<gene>
    <name evidence="1" type="ORF">METZ01_LOCUS436405</name>
</gene>
<reference evidence="1" key="1">
    <citation type="submission" date="2018-05" db="EMBL/GenBank/DDBJ databases">
        <authorList>
            <person name="Lanie J.A."/>
            <person name="Ng W.-L."/>
            <person name="Kazmierczak K.M."/>
            <person name="Andrzejewski T.M."/>
            <person name="Davidsen T.M."/>
            <person name="Wayne K.J."/>
            <person name="Tettelin H."/>
            <person name="Glass J.I."/>
            <person name="Rusch D."/>
            <person name="Podicherti R."/>
            <person name="Tsui H.-C.T."/>
            <person name="Winkler M.E."/>
        </authorList>
    </citation>
    <scope>NUCLEOTIDE SEQUENCE</scope>
</reference>
<dbReference type="AlphaFoldDB" id="A0A382YKL9"/>
<dbReference type="EMBL" id="UINC01176431">
    <property type="protein sequence ID" value="SVD83551.1"/>
    <property type="molecule type" value="Genomic_DNA"/>
</dbReference>
<evidence type="ECO:0000313" key="1">
    <source>
        <dbReference type="EMBL" id="SVD83551.1"/>
    </source>
</evidence>
<organism evidence="1">
    <name type="scientific">marine metagenome</name>
    <dbReference type="NCBI Taxonomy" id="408172"/>
    <lineage>
        <taxon>unclassified sequences</taxon>
        <taxon>metagenomes</taxon>
        <taxon>ecological metagenomes</taxon>
    </lineage>
</organism>